<dbReference type="AlphaFoldDB" id="R1GSA0"/>
<accession>R1GSA0</accession>
<dbReference type="PROSITE" id="PS51257">
    <property type="entry name" value="PROKAR_LIPOPROTEIN"/>
    <property type="match status" value="1"/>
</dbReference>
<evidence type="ECO:0000256" key="2">
    <source>
        <dbReference type="RuleBase" id="RU362097"/>
    </source>
</evidence>
<proteinExistence type="inferred from homology"/>
<protein>
    <submittedName>
        <fullName evidence="3">Outer membrane efflux protein</fullName>
    </submittedName>
</protein>
<dbReference type="SUPFAM" id="SSF56954">
    <property type="entry name" value="Outer membrane efflux proteins (OEP)"/>
    <property type="match status" value="1"/>
</dbReference>
<dbReference type="PATRIC" id="fig|1268236.3.peg.2719"/>
<name>R1GSA0_9GAMM</name>
<organism evidence="3 4">
    <name type="scientific">Aeromonas molluscorum 848</name>
    <dbReference type="NCBI Taxonomy" id="1268236"/>
    <lineage>
        <taxon>Bacteria</taxon>
        <taxon>Pseudomonadati</taxon>
        <taxon>Pseudomonadota</taxon>
        <taxon>Gammaproteobacteria</taxon>
        <taxon>Aeromonadales</taxon>
        <taxon>Aeromonadaceae</taxon>
        <taxon>Aeromonas</taxon>
    </lineage>
</organism>
<sequence>MKISWLGICLALGACSQQSSYQRADLAIPAQWQQADGRASAPLSSGPWWQGFGDARLNALVDAVLAANTNLYVAGLRLKGARLAADQADTNQTPGIAASLDANTNKQLKSGISTHSLGPGLTLNYEVDLWGKLAAVRDQASWEAAASAEDLAATRQTLISQTLQQYWQLGYLNSAITLGERQLANLTETLRLTRVKYDAGAVPRLDLVQANQQLAGKRAAQASLRSQRVAASSALLQLLGRSRGPVPFEPDSLTLAPIPEIAAGLPADLLARRPDVRAAELRLRKTLARSDEVRSSFYPALTLTGSASTASDRLAQVLENPVGSLGAALTLPFLEYNNNRLAVASSANDYQIAQAEFRQRLFDALFEVENALAARRFGEQQLADFALQQSYAIEADRLARVRFEAGSSPVQDWLDEQNRRSEAELALLAQQQTQLNTMASLYLALGGAGNPQGQGAPLSPEPGSLP</sequence>
<dbReference type="GO" id="GO:0015562">
    <property type="term" value="F:efflux transmembrane transporter activity"/>
    <property type="evidence" value="ECO:0007669"/>
    <property type="project" value="InterPro"/>
</dbReference>
<dbReference type="GO" id="GO:0009279">
    <property type="term" value="C:cell outer membrane"/>
    <property type="evidence" value="ECO:0007669"/>
    <property type="project" value="UniProtKB-SubCell"/>
</dbReference>
<dbReference type="EMBL" id="AQGQ01000100">
    <property type="protein sequence ID" value="EOD54520.1"/>
    <property type="molecule type" value="Genomic_DNA"/>
</dbReference>
<dbReference type="NCBIfam" id="TIGR01845">
    <property type="entry name" value="outer_NodT"/>
    <property type="match status" value="1"/>
</dbReference>
<gene>
    <name evidence="3" type="ORF">G113_13843</name>
</gene>
<dbReference type="InterPro" id="IPR003423">
    <property type="entry name" value="OMP_efflux"/>
</dbReference>
<evidence type="ECO:0000313" key="3">
    <source>
        <dbReference type="EMBL" id="EOD54520.1"/>
    </source>
</evidence>
<evidence type="ECO:0000256" key="1">
    <source>
        <dbReference type="ARBA" id="ARBA00007613"/>
    </source>
</evidence>
<keyword evidence="2" id="KW-0812">Transmembrane</keyword>
<keyword evidence="2" id="KW-1134">Transmembrane beta strand</keyword>
<comment type="subcellular location">
    <subcellularLocation>
        <location evidence="2">Cell outer membrane</location>
        <topology evidence="2">Lipid-anchor</topology>
    </subcellularLocation>
</comment>
<keyword evidence="4" id="KW-1185">Reference proteome</keyword>
<keyword evidence="2" id="KW-0564">Palmitate</keyword>
<evidence type="ECO:0000313" key="4">
    <source>
        <dbReference type="Proteomes" id="UP000013526"/>
    </source>
</evidence>
<comment type="caution">
    <text evidence="3">The sequence shown here is derived from an EMBL/GenBank/DDBJ whole genome shotgun (WGS) entry which is preliminary data.</text>
</comment>
<dbReference type="RefSeq" id="WP_005904042.1">
    <property type="nucleotide sequence ID" value="NZ_AQGQ01000100.1"/>
</dbReference>
<dbReference type="PANTHER" id="PTHR30203:SF32">
    <property type="entry name" value="CATION EFFLUX SYSTEM PROTEIN CUSC"/>
    <property type="match status" value="1"/>
</dbReference>
<reference evidence="3 4" key="1">
    <citation type="journal article" date="2013" name="Genome Announc.">
        <title>Draft Genome Sequence of Aeromonas molluscorum Strain 848TT, Isolated from Bivalve Molluscs.</title>
        <authorList>
            <person name="Spataro N."/>
            <person name="Farfan M."/>
            <person name="Albarral V."/>
            <person name="Sanglas A."/>
            <person name="Loren J.G."/>
            <person name="Fuste M.C."/>
            <person name="Bosch E."/>
        </authorList>
    </citation>
    <scope>NUCLEOTIDE SEQUENCE [LARGE SCALE GENOMIC DNA]</scope>
    <source>
        <strain evidence="3 4">848</strain>
    </source>
</reference>
<keyword evidence="2" id="KW-0472">Membrane</keyword>
<dbReference type="Gene3D" id="1.20.1600.10">
    <property type="entry name" value="Outer membrane efflux proteins (OEP)"/>
    <property type="match status" value="1"/>
</dbReference>
<dbReference type="Proteomes" id="UP000013526">
    <property type="component" value="Unassembled WGS sequence"/>
</dbReference>
<dbReference type="Pfam" id="PF02321">
    <property type="entry name" value="OEP"/>
    <property type="match status" value="2"/>
</dbReference>
<dbReference type="Gene3D" id="2.20.200.10">
    <property type="entry name" value="Outer membrane efflux proteins (OEP)"/>
    <property type="match status" value="1"/>
</dbReference>
<dbReference type="PANTHER" id="PTHR30203">
    <property type="entry name" value="OUTER MEMBRANE CATION EFFLUX PROTEIN"/>
    <property type="match status" value="1"/>
</dbReference>
<dbReference type="OrthoDB" id="9770517at2"/>
<comment type="similarity">
    <text evidence="1 2">Belongs to the outer membrane factor (OMF) (TC 1.B.17) family.</text>
</comment>
<keyword evidence="2" id="KW-0449">Lipoprotein</keyword>
<dbReference type="InterPro" id="IPR010131">
    <property type="entry name" value="MdtP/NodT-like"/>
</dbReference>